<dbReference type="OrthoDB" id="5952348at2759"/>
<dbReference type="CDD" id="cd00057">
    <property type="entry name" value="FA58C"/>
    <property type="match status" value="1"/>
</dbReference>
<dbReference type="SUPFAM" id="SSF56496">
    <property type="entry name" value="Fibrinogen C-terminal domain-like"/>
    <property type="match status" value="1"/>
</dbReference>
<accession>A0A9W9YY15</accession>
<dbReference type="InterPro" id="IPR000421">
    <property type="entry name" value="FA58C"/>
</dbReference>
<gene>
    <name evidence="3" type="ORF">OS493_025365</name>
</gene>
<dbReference type="PROSITE" id="PS50022">
    <property type="entry name" value="FA58C_3"/>
    <property type="match status" value="1"/>
</dbReference>
<dbReference type="Gene3D" id="2.20.100.10">
    <property type="entry name" value="Thrombospondin type-1 (TSP1) repeat"/>
    <property type="match status" value="1"/>
</dbReference>
<dbReference type="InterPro" id="IPR036383">
    <property type="entry name" value="TSP1_rpt_sf"/>
</dbReference>
<dbReference type="Gene3D" id="2.60.120.260">
    <property type="entry name" value="Galactose-binding domain-like"/>
    <property type="match status" value="1"/>
</dbReference>
<dbReference type="PANTHER" id="PTHR24543">
    <property type="entry name" value="MULTICOPPER OXIDASE-RELATED"/>
    <property type="match status" value="1"/>
</dbReference>
<feature type="domain" description="F5/8 type C" evidence="2">
    <location>
        <begin position="469"/>
        <end position="598"/>
    </location>
</feature>
<keyword evidence="1" id="KW-1015">Disulfide bond</keyword>
<evidence type="ECO:0000259" key="2">
    <source>
        <dbReference type="PROSITE" id="PS50022"/>
    </source>
</evidence>
<organism evidence="3 4">
    <name type="scientific">Desmophyllum pertusum</name>
    <dbReference type="NCBI Taxonomy" id="174260"/>
    <lineage>
        <taxon>Eukaryota</taxon>
        <taxon>Metazoa</taxon>
        <taxon>Cnidaria</taxon>
        <taxon>Anthozoa</taxon>
        <taxon>Hexacorallia</taxon>
        <taxon>Scleractinia</taxon>
        <taxon>Caryophylliina</taxon>
        <taxon>Caryophylliidae</taxon>
        <taxon>Desmophyllum</taxon>
    </lineage>
</organism>
<evidence type="ECO:0000313" key="4">
    <source>
        <dbReference type="Proteomes" id="UP001163046"/>
    </source>
</evidence>
<dbReference type="InterPro" id="IPR000884">
    <property type="entry name" value="TSP1_rpt"/>
</dbReference>
<dbReference type="Pfam" id="PF00090">
    <property type="entry name" value="TSP_1"/>
    <property type="match status" value="1"/>
</dbReference>
<dbReference type="Gene3D" id="3.90.215.10">
    <property type="entry name" value="Gamma Fibrinogen, chain A, domain 1"/>
    <property type="match status" value="1"/>
</dbReference>
<keyword evidence="4" id="KW-1185">Reference proteome</keyword>
<dbReference type="Gene3D" id="2.80.10.50">
    <property type="match status" value="1"/>
</dbReference>
<dbReference type="AlphaFoldDB" id="A0A9W9YY15"/>
<dbReference type="InterPro" id="IPR008979">
    <property type="entry name" value="Galactose-bd-like_sf"/>
</dbReference>
<protein>
    <recommendedName>
        <fullName evidence="2">F5/8 type C domain-containing protein</fullName>
    </recommendedName>
</protein>
<sequence>MNGISARGPAGQRAVSIVDQEECDFVFAHVFVTVTAKERLLKCPLVTKPSAIVISCKQYFKDGYETGGLYRLFVDGPCKKPVRTLCDQSKRFGGGWTLLVDFSDIKYERQCFITFPNRKADVIKHDPINNSPFLYRLDANQPGRWGGVWQAPNHYSFTGTFANLTGVTMLKRFGNWSSGPFAISNRMPWLPKLDDLALLTTNDRQIQEMAWGTIVTRPKWPYRPSPWIYPNMVFPGRIWYWLKERKEDYKEPDTVCPVGTPLPVNGGYSTWSAWSACSKTCSTGYKVRARYCNNPRPANGGKDCSELGPSRETLVCKPWPPCDGSPKHSPLRSPTGLCLSPRSHSCVINESEVLIFDTDCISDSTWFLLREDGSLQHACSEMCVKPLTNDNVPIEGTLVGLSFHACDDQLHRFQKTRGMAYGKAIQYRTGGLCLQSVSGNTPAKGDVVALGRKCAVGGDAFKRVFTFPNPDCSYGLQTGLLSDPRLSSSSALSGNYMAPYGRLRNRTSAWCAKGDDTSPYFQVDLGYADEIKGVATQGQEANYWFVRSFTLSFSRDGATWYDYTENGLGTKVFQGTSHPLLVKPSVIDPSVTARYVTN</sequence>
<dbReference type="PROSITE" id="PS50092">
    <property type="entry name" value="TSP1"/>
    <property type="match status" value="1"/>
</dbReference>
<dbReference type="SMART" id="SM00209">
    <property type="entry name" value="TSP1"/>
    <property type="match status" value="1"/>
</dbReference>
<evidence type="ECO:0000256" key="1">
    <source>
        <dbReference type="ARBA" id="ARBA00023157"/>
    </source>
</evidence>
<dbReference type="Pfam" id="PF00754">
    <property type="entry name" value="F5_F8_type_C"/>
    <property type="match status" value="1"/>
</dbReference>
<evidence type="ECO:0000313" key="3">
    <source>
        <dbReference type="EMBL" id="KAJ7371466.1"/>
    </source>
</evidence>
<name>A0A9W9YY15_9CNID</name>
<dbReference type="InterPro" id="IPR014716">
    <property type="entry name" value="Fibrinogen_a/b/g_C_1"/>
</dbReference>
<comment type="caution">
    <text evidence="3">The sequence shown here is derived from an EMBL/GenBank/DDBJ whole genome shotgun (WGS) entry which is preliminary data.</text>
</comment>
<dbReference type="SUPFAM" id="SSF49785">
    <property type="entry name" value="Galactose-binding domain-like"/>
    <property type="match status" value="1"/>
</dbReference>
<dbReference type="EMBL" id="MU826846">
    <property type="protein sequence ID" value="KAJ7371466.1"/>
    <property type="molecule type" value="Genomic_DNA"/>
</dbReference>
<dbReference type="FunFam" id="2.20.100.10:FF:000001">
    <property type="entry name" value="semaphorin-5A isoform X1"/>
    <property type="match status" value="1"/>
</dbReference>
<reference evidence="3" key="1">
    <citation type="submission" date="2023-01" db="EMBL/GenBank/DDBJ databases">
        <title>Genome assembly of the deep-sea coral Lophelia pertusa.</title>
        <authorList>
            <person name="Herrera S."/>
            <person name="Cordes E."/>
        </authorList>
    </citation>
    <scope>NUCLEOTIDE SEQUENCE</scope>
    <source>
        <strain evidence="3">USNM1676648</strain>
        <tissue evidence="3">Polyp</tissue>
    </source>
</reference>
<dbReference type="Proteomes" id="UP001163046">
    <property type="component" value="Unassembled WGS sequence"/>
</dbReference>
<dbReference type="InterPro" id="IPR036056">
    <property type="entry name" value="Fibrinogen-like_C"/>
</dbReference>
<dbReference type="SUPFAM" id="SSF82895">
    <property type="entry name" value="TSP-1 type 1 repeat"/>
    <property type="match status" value="1"/>
</dbReference>
<proteinExistence type="predicted"/>